<protein>
    <submittedName>
        <fullName evidence="7">Protocatechuate 4,5-dioxygenase</fullName>
    </submittedName>
</protein>
<dbReference type="AlphaFoldDB" id="A0A5C1E925"/>
<evidence type="ECO:0000256" key="3">
    <source>
        <dbReference type="ARBA" id="ARBA00022723"/>
    </source>
</evidence>
<keyword evidence="7" id="KW-0223">Dioxygenase</keyword>
<evidence type="ECO:0000313" key="8">
    <source>
        <dbReference type="Proteomes" id="UP000323671"/>
    </source>
</evidence>
<dbReference type="KEGG" id="otr:OTERR_16890"/>
<dbReference type="Gene3D" id="3.40.830.10">
    <property type="entry name" value="LigB-like"/>
    <property type="match status" value="1"/>
</dbReference>
<dbReference type="PANTHER" id="PTHR30096">
    <property type="entry name" value="4,5-DOPA DIOXYGENASE EXTRADIOL-LIKE PROTEIN"/>
    <property type="match status" value="1"/>
</dbReference>
<gene>
    <name evidence="7" type="primary">ygiD</name>
    <name evidence="7" type="ORF">OTERR_16890</name>
</gene>
<keyword evidence="3" id="KW-0479">Metal-binding</keyword>
<dbReference type="GO" id="GO:0008270">
    <property type="term" value="F:zinc ion binding"/>
    <property type="evidence" value="ECO:0007669"/>
    <property type="project" value="InterPro"/>
</dbReference>
<dbReference type="CDD" id="cd07363">
    <property type="entry name" value="45_DOPA_Dioxygenase"/>
    <property type="match status" value="1"/>
</dbReference>
<evidence type="ECO:0000256" key="5">
    <source>
        <dbReference type="ARBA" id="ARBA00023002"/>
    </source>
</evidence>
<dbReference type="GO" id="GO:0008198">
    <property type="term" value="F:ferrous iron binding"/>
    <property type="evidence" value="ECO:0007669"/>
    <property type="project" value="InterPro"/>
</dbReference>
<evidence type="ECO:0000256" key="2">
    <source>
        <dbReference type="ARBA" id="ARBA00007581"/>
    </source>
</evidence>
<keyword evidence="4" id="KW-0862">Zinc</keyword>
<comment type="cofactor">
    <cofactor evidence="1">
        <name>Zn(2+)</name>
        <dbReference type="ChEBI" id="CHEBI:29105"/>
    </cofactor>
</comment>
<evidence type="ECO:0000259" key="6">
    <source>
        <dbReference type="Pfam" id="PF02900"/>
    </source>
</evidence>
<feature type="domain" description="Extradiol ring-cleavage dioxygenase class III enzyme subunit B" evidence="6">
    <location>
        <begin position="15"/>
        <end position="260"/>
    </location>
</feature>
<dbReference type="SUPFAM" id="SSF53213">
    <property type="entry name" value="LigB-like"/>
    <property type="match status" value="1"/>
</dbReference>
<name>A0A5C1E925_9RHOO</name>
<dbReference type="PANTHER" id="PTHR30096:SF0">
    <property type="entry name" value="4,5-DOPA DIOXYGENASE EXTRADIOL-LIKE PROTEIN"/>
    <property type="match status" value="1"/>
</dbReference>
<comment type="similarity">
    <text evidence="2">Belongs to the DODA-type extradiol aromatic ring-opening dioxygenase family.</text>
</comment>
<organism evidence="7 8">
    <name type="scientific">Oryzomicrobium terrae</name>
    <dbReference type="NCBI Taxonomy" id="1735038"/>
    <lineage>
        <taxon>Bacteria</taxon>
        <taxon>Pseudomonadati</taxon>
        <taxon>Pseudomonadota</taxon>
        <taxon>Betaproteobacteria</taxon>
        <taxon>Rhodocyclales</taxon>
        <taxon>Rhodocyclaceae</taxon>
        <taxon>Oryzomicrobium</taxon>
    </lineage>
</organism>
<dbReference type="EMBL" id="CP022579">
    <property type="protein sequence ID" value="QEL65165.1"/>
    <property type="molecule type" value="Genomic_DNA"/>
</dbReference>
<dbReference type="InterPro" id="IPR004183">
    <property type="entry name" value="Xdiol_dOase_suB"/>
</dbReference>
<dbReference type="PIRSF" id="PIRSF006157">
    <property type="entry name" value="Doxgns_DODA"/>
    <property type="match status" value="1"/>
</dbReference>
<evidence type="ECO:0000313" key="7">
    <source>
        <dbReference type="EMBL" id="QEL65165.1"/>
    </source>
</evidence>
<reference evidence="7 8" key="1">
    <citation type="submission" date="2017-07" db="EMBL/GenBank/DDBJ databases">
        <title>Complete genome sequence of Oryzomicrobium terrae TPP412.</title>
        <authorList>
            <person name="Chiu L.-W."/>
            <person name="Lo K.-J."/>
            <person name="Tsai Y.-M."/>
            <person name="Lin S.-S."/>
            <person name="Kuo C.-H."/>
            <person name="Liu C.-T."/>
        </authorList>
    </citation>
    <scope>NUCLEOTIDE SEQUENCE [LARGE SCALE GENOMIC DNA]</scope>
    <source>
        <strain evidence="7 8">TPP412</strain>
    </source>
</reference>
<dbReference type="Pfam" id="PF02900">
    <property type="entry name" value="LigB"/>
    <property type="match status" value="1"/>
</dbReference>
<keyword evidence="8" id="KW-1185">Reference proteome</keyword>
<evidence type="ECO:0000256" key="1">
    <source>
        <dbReference type="ARBA" id="ARBA00001947"/>
    </source>
</evidence>
<dbReference type="Proteomes" id="UP000323671">
    <property type="component" value="Chromosome"/>
</dbReference>
<dbReference type="RefSeq" id="WP_054620836.1">
    <property type="nucleotide sequence ID" value="NZ_CP022579.1"/>
</dbReference>
<dbReference type="InterPro" id="IPR014436">
    <property type="entry name" value="Extradiol_dOase_DODA"/>
</dbReference>
<proteinExistence type="inferred from homology"/>
<sequence length="275" mass="29247">MTTPSHASAPLPSLFVSHGAPSLLLEDVPARDFLAGLGPQLDRTYGRPRAVVAISAHDMARLTVVGSAERLETIHDFWGFPDELYRRRYNAPGSPDLAQHVAGLLGAAGINHAVADAPGLDHGAWVPLTLMYPAADIPVVPVSLSATLDERQHLALGRALASLRREGVLVLASGSTTHNLRDLGRHLAGTPEGAYVDGFAEWLAATLAAGDEAALLDWRAATPYGRRAHPTPEHFIPLFAAYGAAYGDNGAPPRAERLHHSITHGILAMDAYAFH</sequence>
<keyword evidence="5" id="KW-0560">Oxidoreductase</keyword>
<dbReference type="GO" id="GO:0016702">
    <property type="term" value="F:oxidoreductase activity, acting on single donors with incorporation of molecular oxygen, incorporation of two atoms of oxygen"/>
    <property type="evidence" value="ECO:0007669"/>
    <property type="project" value="UniProtKB-ARBA"/>
</dbReference>
<accession>A0A5C1E925</accession>
<evidence type="ECO:0000256" key="4">
    <source>
        <dbReference type="ARBA" id="ARBA00022833"/>
    </source>
</evidence>